<dbReference type="Proteomes" id="UP000683000">
    <property type="component" value="Unassembled WGS sequence"/>
</dbReference>
<dbReference type="PANTHER" id="PTHR10146:SF14">
    <property type="entry name" value="PYRIDOXAL PHOSPHATE HOMEOSTASIS PROTEIN"/>
    <property type="match status" value="1"/>
</dbReference>
<dbReference type="Gene3D" id="3.20.20.10">
    <property type="entry name" value="Alanine racemase"/>
    <property type="match status" value="1"/>
</dbReference>
<dbReference type="SUPFAM" id="SSF51419">
    <property type="entry name" value="PLP-binding barrel"/>
    <property type="match status" value="1"/>
</dbReference>
<dbReference type="FunFam" id="3.20.20.10:FF:000018">
    <property type="entry name" value="Pyridoxal phosphate homeostasis protein"/>
    <property type="match status" value="1"/>
</dbReference>
<evidence type="ECO:0000256" key="2">
    <source>
        <dbReference type="HAMAP-Rule" id="MF_03225"/>
    </source>
</evidence>
<protein>
    <recommendedName>
        <fullName evidence="2">Pyridoxal phosphate homeostasis protein</fullName>
        <shortName evidence="2">PLP homeostasis protein</shortName>
    </recommendedName>
</protein>
<dbReference type="PROSITE" id="PS01211">
    <property type="entry name" value="UPF0001"/>
    <property type="match status" value="1"/>
</dbReference>
<keyword evidence="6" id="KW-1185">Reference proteome</keyword>
<evidence type="ECO:0000256" key="3">
    <source>
        <dbReference type="RuleBase" id="RU004514"/>
    </source>
</evidence>
<feature type="modified residue" description="N6-(pyridoxal phosphate)lysine" evidence="2">
    <location>
        <position position="74"/>
    </location>
</feature>
<dbReference type="InterPro" id="IPR029066">
    <property type="entry name" value="PLP-binding_barrel"/>
</dbReference>
<reference evidence="5" key="1">
    <citation type="submission" date="2021-03" db="EMBL/GenBank/DDBJ databases">
        <title>Evolutionary innovations through gain and loss of genes in the ectomycorrhizal Boletales.</title>
        <authorList>
            <person name="Wu G."/>
            <person name="Miyauchi S."/>
            <person name="Morin E."/>
            <person name="Yang Z.-L."/>
            <person name="Xu J."/>
            <person name="Martin F.M."/>
        </authorList>
    </citation>
    <scope>NUCLEOTIDE SEQUENCE</scope>
    <source>
        <strain evidence="5">BR01</strain>
    </source>
</reference>
<name>A0A8I2YMA0_9AGAM</name>
<dbReference type="CDD" id="cd06822">
    <property type="entry name" value="PLPDE_III_YBL036c_euk"/>
    <property type="match status" value="1"/>
</dbReference>
<dbReference type="PANTHER" id="PTHR10146">
    <property type="entry name" value="PROLINE SYNTHETASE CO-TRANSCRIBED BACTERIAL HOMOLOG PROTEIN"/>
    <property type="match status" value="1"/>
</dbReference>
<dbReference type="Pfam" id="PF01168">
    <property type="entry name" value="Ala_racemase_N"/>
    <property type="match status" value="1"/>
</dbReference>
<proteinExistence type="inferred from homology"/>
<evidence type="ECO:0000313" key="5">
    <source>
        <dbReference type="EMBL" id="KAG6374430.1"/>
    </source>
</evidence>
<feature type="domain" description="Alanine racemase N-terminal" evidence="4">
    <location>
        <begin position="50"/>
        <end position="292"/>
    </location>
</feature>
<dbReference type="InterPro" id="IPR001608">
    <property type="entry name" value="Ala_racemase_N"/>
</dbReference>
<dbReference type="NCBIfam" id="TIGR00044">
    <property type="entry name" value="YggS family pyridoxal phosphate-dependent enzyme"/>
    <property type="match status" value="1"/>
</dbReference>
<organism evidence="5 6">
    <name type="scientific">Boletus reticuloceps</name>
    <dbReference type="NCBI Taxonomy" id="495285"/>
    <lineage>
        <taxon>Eukaryota</taxon>
        <taxon>Fungi</taxon>
        <taxon>Dikarya</taxon>
        <taxon>Basidiomycota</taxon>
        <taxon>Agaricomycotina</taxon>
        <taxon>Agaricomycetes</taxon>
        <taxon>Agaricomycetidae</taxon>
        <taxon>Boletales</taxon>
        <taxon>Boletineae</taxon>
        <taxon>Boletaceae</taxon>
        <taxon>Boletoideae</taxon>
        <taxon>Boletus</taxon>
    </lineage>
</organism>
<dbReference type="OrthoDB" id="10264196at2759"/>
<gene>
    <name evidence="5" type="ORF">JVT61DRAFT_4467</name>
</gene>
<dbReference type="HAMAP" id="MF_02087">
    <property type="entry name" value="PLP_homeostasis"/>
    <property type="match status" value="1"/>
</dbReference>
<accession>A0A8I2YMA0</accession>
<dbReference type="EMBL" id="JAGFBS010000018">
    <property type="protein sequence ID" value="KAG6374430.1"/>
    <property type="molecule type" value="Genomic_DNA"/>
</dbReference>
<evidence type="ECO:0000259" key="4">
    <source>
        <dbReference type="Pfam" id="PF01168"/>
    </source>
</evidence>
<dbReference type="AlphaFoldDB" id="A0A8I2YMA0"/>
<sequence>MTEQNGGVRTSDERMNNILRAFSTVARPRMAATAISKAPPERFKGLSESLSEIQERVRQASSPSSNPTLVAVSKYKPASDILACYECGQRDFGENYVNELEEKARQLPGDIRWHFIGTLQSNKSKTLAMIPNVFTVQTITSTKAANALNKSLPPERTTPLNVMLQVNTSGEDAKSGLPAIASAESASSSELVQLAHCIITSCPKLYLHGLMTIGSLKESLASDEQPNEDFETLKRTRDFLEQVLRQDPTSGSNWGVDGKLLLSMGMSSDFEAALKGGSDIVRVGTGIFGARPPKEH</sequence>
<comment type="similarity">
    <text evidence="2 3">Belongs to the pyridoxal phosphate-binding protein YggS/PROSC family.</text>
</comment>
<keyword evidence="1 2" id="KW-0663">Pyridoxal phosphate</keyword>
<dbReference type="GO" id="GO:0030170">
    <property type="term" value="F:pyridoxal phosphate binding"/>
    <property type="evidence" value="ECO:0007669"/>
    <property type="project" value="UniProtKB-UniRule"/>
</dbReference>
<comment type="caution">
    <text evidence="5">The sequence shown here is derived from an EMBL/GenBank/DDBJ whole genome shotgun (WGS) entry which is preliminary data.</text>
</comment>
<evidence type="ECO:0000313" key="6">
    <source>
        <dbReference type="Proteomes" id="UP000683000"/>
    </source>
</evidence>
<comment type="function">
    <text evidence="2">Pyridoxal 5'-phosphate (PLP)-binding protein, which may be involved in intracellular homeostatic regulation of pyridoxal 5'-phosphate (PLP), the active form of vitamin B6.</text>
</comment>
<dbReference type="InterPro" id="IPR011078">
    <property type="entry name" value="PyrdxlP_homeostasis"/>
</dbReference>
<evidence type="ECO:0000256" key="1">
    <source>
        <dbReference type="ARBA" id="ARBA00022898"/>
    </source>
</evidence>